<keyword evidence="4 12" id="KW-0813">Transport</keyword>
<comment type="similarity">
    <text evidence="2 12">Belongs to the ATPase protein 8 family.</text>
</comment>
<dbReference type="AlphaFoldDB" id="A0A345UDK0"/>
<accession>A0A345UDK0</accession>
<evidence type="ECO:0000256" key="3">
    <source>
        <dbReference type="ARBA" id="ARBA00011291"/>
    </source>
</evidence>
<dbReference type="GO" id="GO:0045259">
    <property type="term" value="C:proton-transporting ATP synthase complex"/>
    <property type="evidence" value="ECO:0007669"/>
    <property type="project" value="UniProtKB-KW"/>
</dbReference>
<evidence type="ECO:0000256" key="6">
    <source>
        <dbReference type="ARBA" id="ARBA00022692"/>
    </source>
</evidence>
<geneLocation type="mitochondrion" evidence="14"/>
<keyword evidence="10 12" id="KW-0496">Mitochondrion</keyword>
<keyword evidence="7 12" id="KW-0375">Hydrogen ion transport</keyword>
<evidence type="ECO:0000256" key="12">
    <source>
        <dbReference type="RuleBase" id="RU003661"/>
    </source>
</evidence>
<keyword evidence="5 12" id="KW-0138">CF(0)</keyword>
<dbReference type="GO" id="GO:0031966">
    <property type="term" value="C:mitochondrial membrane"/>
    <property type="evidence" value="ECO:0007669"/>
    <property type="project" value="UniProtKB-SubCell"/>
</dbReference>
<evidence type="ECO:0000256" key="7">
    <source>
        <dbReference type="ARBA" id="ARBA00022781"/>
    </source>
</evidence>
<keyword evidence="8 13" id="KW-1133">Transmembrane helix</keyword>
<evidence type="ECO:0000256" key="2">
    <source>
        <dbReference type="ARBA" id="ARBA00008892"/>
    </source>
</evidence>
<keyword evidence="6 12" id="KW-0812">Transmembrane</keyword>
<keyword evidence="9 12" id="KW-0406">Ion transport</keyword>
<evidence type="ECO:0000256" key="4">
    <source>
        <dbReference type="ARBA" id="ARBA00022448"/>
    </source>
</evidence>
<evidence type="ECO:0000256" key="10">
    <source>
        <dbReference type="ARBA" id="ARBA00023128"/>
    </source>
</evidence>
<dbReference type="Pfam" id="PF00895">
    <property type="entry name" value="ATP-synt_8"/>
    <property type="match status" value="1"/>
</dbReference>
<evidence type="ECO:0000256" key="1">
    <source>
        <dbReference type="ARBA" id="ARBA00004304"/>
    </source>
</evidence>
<reference evidence="14" key="1">
    <citation type="journal article" date="2018" name="Mol. Phylogenet. Evol.">
        <title>Species delimitation and mitogenome phylogenetics in the subterranean genus Pseudoniphargus (Crustacea: Amphipoda).</title>
        <authorList>
            <person name="Stokkan M."/>
            <person name="Jurado-Rivera J.A."/>
            <person name="Oromi P."/>
            <person name="Juan C."/>
            <person name="Jaume D."/>
            <person name="Pons J."/>
        </authorList>
    </citation>
    <scope>NUCLEOTIDE SEQUENCE</scope>
</reference>
<dbReference type="GO" id="GO:0015078">
    <property type="term" value="F:proton transmembrane transporter activity"/>
    <property type="evidence" value="ECO:0007669"/>
    <property type="project" value="InterPro"/>
</dbReference>
<evidence type="ECO:0000256" key="13">
    <source>
        <dbReference type="SAM" id="Phobius"/>
    </source>
</evidence>
<dbReference type="InterPro" id="IPR001421">
    <property type="entry name" value="ATP8_metazoa"/>
</dbReference>
<comment type="subunit">
    <text evidence="3">F-type ATPases have 2 components, CF(1) - the catalytic core - and CF(0) - the membrane proton channel.</text>
</comment>
<name>A0A345UDK0_9CRUS</name>
<organism evidence="14">
    <name type="scientific">Metacrangonyx dhofarensis</name>
    <dbReference type="NCBI Taxonomy" id="2291046"/>
    <lineage>
        <taxon>Eukaryota</taxon>
        <taxon>Metazoa</taxon>
        <taxon>Ecdysozoa</taxon>
        <taxon>Arthropoda</taxon>
        <taxon>Crustacea</taxon>
        <taxon>Multicrustacea</taxon>
        <taxon>Malacostraca</taxon>
        <taxon>Eumalacostraca</taxon>
        <taxon>Peracarida</taxon>
        <taxon>Amphipoda</taxon>
        <taxon>Senticaudata</taxon>
        <taxon>Hadziida</taxon>
        <taxon>Hadzioidea</taxon>
        <taxon>Metacrangonyctidae</taxon>
        <taxon>Metacrangonyx</taxon>
    </lineage>
</organism>
<evidence type="ECO:0000256" key="9">
    <source>
        <dbReference type="ARBA" id="ARBA00023065"/>
    </source>
</evidence>
<protein>
    <recommendedName>
        <fullName evidence="12">ATP synthase complex subunit 8</fullName>
    </recommendedName>
</protein>
<gene>
    <name evidence="14" type="primary">atp8</name>
</gene>
<proteinExistence type="inferred from homology"/>
<evidence type="ECO:0000256" key="5">
    <source>
        <dbReference type="ARBA" id="ARBA00022547"/>
    </source>
</evidence>
<dbReference type="EMBL" id="MH592124">
    <property type="protein sequence ID" value="AXI98536.1"/>
    <property type="molecule type" value="Genomic_DNA"/>
</dbReference>
<evidence type="ECO:0000256" key="11">
    <source>
        <dbReference type="ARBA" id="ARBA00023136"/>
    </source>
</evidence>
<comment type="subcellular location">
    <subcellularLocation>
        <location evidence="1 12">Mitochondrion membrane</location>
        <topology evidence="1 12">Single-pass membrane protein</topology>
    </subcellularLocation>
</comment>
<sequence length="52" mass="6149">MPQMAPSLWLLIFFSLYASLFLLMSNFYFCKSSCMKSEKKLGPNKPTMMMWQ</sequence>
<feature type="transmembrane region" description="Helical" evidence="13">
    <location>
        <begin position="6"/>
        <end position="30"/>
    </location>
</feature>
<evidence type="ECO:0000256" key="8">
    <source>
        <dbReference type="ARBA" id="ARBA00022989"/>
    </source>
</evidence>
<evidence type="ECO:0000313" key="14">
    <source>
        <dbReference type="EMBL" id="AXI98536.1"/>
    </source>
</evidence>
<dbReference type="GO" id="GO:0015986">
    <property type="term" value="P:proton motive force-driven ATP synthesis"/>
    <property type="evidence" value="ECO:0007669"/>
    <property type="project" value="InterPro"/>
</dbReference>
<keyword evidence="11 13" id="KW-0472">Membrane</keyword>